<feature type="compositionally biased region" description="Low complexity" evidence="1">
    <location>
        <begin position="228"/>
        <end position="237"/>
    </location>
</feature>
<dbReference type="OrthoDB" id="5211263at2759"/>
<evidence type="ECO:0000313" key="4">
    <source>
        <dbReference type="Proteomes" id="UP000241462"/>
    </source>
</evidence>
<evidence type="ECO:0000313" key="3">
    <source>
        <dbReference type="EMBL" id="PSR77756.1"/>
    </source>
</evidence>
<dbReference type="InParanoid" id="A0A2T2ZVE2"/>
<feature type="transmembrane region" description="Helical" evidence="2">
    <location>
        <begin position="124"/>
        <end position="144"/>
    </location>
</feature>
<feature type="compositionally biased region" description="Polar residues" evidence="1">
    <location>
        <begin position="326"/>
        <end position="336"/>
    </location>
</feature>
<feature type="compositionally biased region" description="Basic and acidic residues" evidence="1">
    <location>
        <begin position="447"/>
        <end position="457"/>
    </location>
</feature>
<evidence type="ECO:0000256" key="2">
    <source>
        <dbReference type="SAM" id="Phobius"/>
    </source>
</evidence>
<protein>
    <submittedName>
        <fullName evidence="3">Uncharacterized protein</fullName>
    </submittedName>
</protein>
<gene>
    <name evidence="3" type="ORF">BD289DRAFT_486362</name>
</gene>
<keyword evidence="2" id="KW-0812">Transmembrane</keyword>
<proteinExistence type="predicted"/>
<dbReference type="EMBL" id="KZ678640">
    <property type="protein sequence ID" value="PSR77756.1"/>
    <property type="molecule type" value="Genomic_DNA"/>
</dbReference>
<accession>A0A2T2ZVE2</accession>
<name>A0A2T2ZVE2_9PEZI</name>
<feature type="transmembrane region" description="Helical" evidence="2">
    <location>
        <begin position="91"/>
        <end position="112"/>
    </location>
</feature>
<reference evidence="3 4" key="1">
    <citation type="journal article" date="2018" name="Mycol. Prog.">
        <title>Coniella lustricola, a new species from submerged detritus.</title>
        <authorList>
            <person name="Raudabaugh D.B."/>
            <person name="Iturriaga T."/>
            <person name="Carver A."/>
            <person name="Mondo S."/>
            <person name="Pangilinan J."/>
            <person name="Lipzen A."/>
            <person name="He G."/>
            <person name="Amirebrahimi M."/>
            <person name="Grigoriev I.V."/>
            <person name="Miller A.N."/>
        </authorList>
    </citation>
    <scope>NUCLEOTIDE SEQUENCE [LARGE SCALE GENOMIC DNA]</scope>
    <source>
        <strain evidence="3 4">B22-T-1</strain>
    </source>
</reference>
<organism evidence="3 4">
    <name type="scientific">Coniella lustricola</name>
    <dbReference type="NCBI Taxonomy" id="2025994"/>
    <lineage>
        <taxon>Eukaryota</taxon>
        <taxon>Fungi</taxon>
        <taxon>Dikarya</taxon>
        <taxon>Ascomycota</taxon>
        <taxon>Pezizomycotina</taxon>
        <taxon>Sordariomycetes</taxon>
        <taxon>Sordariomycetidae</taxon>
        <taxon>Diaporthales</taxon>
        <taxon>Schizoparmaceae</taxon>
        <taxon>Coniella</taxon>
    </lineage>
</organism>
<feature type="region of interest" description="Disordered" evidence="1">
    <location>
        <begin position="209"/>
        <end position="241"/>
    </location>
</feature>
<keyword evidence="2" id="KW-0472">Membrane</keyword>
<sequence>MAKNLNQAKYDRAGWRLRMLLPLWIAQISLLLLLIGTSAYLFHNALKQNIEVRATGIAWECINIGISVVSILCTAYEVFRTMTEALTPKTMLVSNVIKLFGVTLSMIMDGMVSGSSLDGWSDGMFVIHALLVICLLVTGSYATWKWKQVAQYDDYHLPGANTNNPYGLKGDMNPRAYKGHARVLSEDLDWDPELEMGNSVEIFSSTHHQSGIMAPSPGEATPTFAEQTTTTTTNNNNNKRDSASSFINLGGHKTFSMNPDQADSSTALMAIDTAYDPVGSCHTPPAESDIALSQQRQQQSNLYSHTRDTSFDQYVAETKQKRRMSQRMSIGSNHWTPPSSSRSSPVTSPIASSRNRSDSAAAYRLSLNLKSDIDDALGAEFGWTHSRSSSQDSVMVTGQPSGIAVSGGRVASAKNVRDSLGRAPSDGSERGALGIVSESAEDEFDESDRRRNVDETSRALLGESSTAADASHPELLRPGRPKSEQIAFVVTPPPKSPSPGVGVRGTWGSAYARP</sequence>
<feature type="region of interest" description="Disordered" evidence="1">
    <location>
        <begin position="282"/>
        <end position="358"/>
    </location>
</feature>
<feature type="compositionally biased region" description="Low complexity" evidence="1">
    <location>
        <begin position="337"/>
        <end position="358"/>
    </location>
</feature>
<feature type="compositionally biased region" description="Basic and acidic residues" evidence="1">
    <location>
        <begin position="471"/>
        <end position="483"/>
    </location>
</feature>
<dbReference type="AlphaFoldDB" id="A0A2T2ZVE2"/>
<feature type="compositionally biased region" description="Polar residues" evidence="1">
    <location>
        <begin position="291"/>
        <end position="304"/>
    </location>
</feature>
<feature type="transmembrane region" description="Helical" evidence="2">
    <location>
        <begin position="57"/>
        <end position="79"/>
    </location>
</feature>
<keyword evidence="4" id="KW-1185">Reference proteome</keyword>
<feature type="transmembrane region" description="Helical" evidence="2">
    <location>
        <begin position="21"/>
        <end position="42"/>
    </location>
</feature>
<keyword evidence="2" id="KW-1133">Transmembrane helix</keyword>
<dbReference type="Proteomes" id="UP000241462">
    <property type="component" value="Unassembled WGS sequence"/>
</dbReference>
<evidence type="ECO:0000256" key="1">
    <source>
        <dbReference type="SAM" id="MobiDB-lite"/>
    </source>
</evidence>
<feature type="region of interest" description="Disordered" evidence="1">
    <location>
        <begin position="403"/>
        <end position="514"/>
    </location>
</feature>